<dbReference type="Gene3D" id="3.40.718.10">
    <property type="entry name" value="Isopropylmalate Dehydrogenase"/>
    <property type="match status" value="1"/>
</dbReference>
<feature type="region of interest" description="Disordered" evidence="1">
    <location>
        <begin position="43"/>
        <end position="64"/>
    </location>
</feature>
<evidence type="ECO:0000259" key="2">
    <source>
        <dbReference type="Pfam" id="PF00180"/>
    </source>
</evidence>
<dbReference type="Proteomes" id="UP000703893">
    <property type="component" value="Unassembled WGS sequence"/>
</dbReference>
<reference evidence="3 4" key="1">
    <citation type="submission" date="2019-03" db="EMBL/GenBank/DDBJ databases">
        <title>Lake Tanganyika Metagenome-Assembled Genomes (MAGs).</title>
        <authorList>
            <person name="Tran P."/>
        </authorList>
    </citation>
    <scope>NUCLEOTIDE SEQUENCE [LARGE SCALE GENOMIC DNA]</scope>
    <source>
        <strain evidence="3">K_DeepCast_65m_m2_236</strain>
    </source>
</reference>
<dbReference type="InterPro" id="IPR024084">
    <property type="entry name" value="IsoPropMal-DH-like_dom"/>
</dbReference>
<organism evidence="3 4">
    <name type="scientific">Candidatus Tanganyikabacteria bacterium</name>
    <dbReference type="NCBI Taxonomy" id="2961651"/>
    <lineage>
        <taxon>Bacteria</taxon>
        <taxon>Bacillati</taxon>
        <taxon>Candidatus Sericytochromatia</taxon>
        <taxon>Candidatus Tanganyikabacteria</taxon>
    </lineage>
</organism>
<feature type="non-terminal residue" evidence="3">
    <location>
        <position position="64"/>
    </location>
</feature>
<evidence type="ECO:0000256" key="1">
    <source>
        <dbReference type="SAM" id="MobiDB-lite"/>
    </source>
</evidence>
<gene>
    <name evidence="3" type="ORF">FJZ00_14055</name>
</gene>
<feature type="domain" description="Isopropylmalate dehydrogenase-like" evidence="2">
    <location>
        <begin position="5"/>
        <end position="64"/>
    </location>
</feature>
<dbReference type="Pfam" id="PF00180">
    <property type="entry name" value="Iso_dh"/>
    <property type="match status" value="1"/>
</dbReference>
<dbReference type="AlphaFoldDB" id="A0A938BPB9"/>
<sequence length="64" mass="6970">MGYRVTLIPGDGTGPEITEATVRCLEATGIAFDWERVEAGADYMEGTGDRTPLPQRVIDSIKKN</sequence>
<comment type="caution">
    <text evidence="3">The sequence shown here is derived from an EMBL/GenBank/DDBJ whole genome shotgun (WGS) entry which is preliminary data.</text>
</comment>
<proteinExistence type="predicted"/>
<dbReference type="EMBL" id="VGJX01000946">
    <property type="protein sequence ID" value="MBM3276273.1"/>
    <property type="molecule type" value="Genomic_DNA"/>
</dbReference>
<protein>
    <recommendedName>
        <fullName evidence="2">Isopropylmalate dehydrogenase-like domain-containing protein</fullName>
    </recommendedName>
</protein>
<name>A0A938BPB9_9BACT</name>
<dbReference type="SUPFAM" id="SSF53659">
    <property type="entry name" value="Isocitrate/Isopropylmalate dehydrogenase-like"/>
    <property type="match status" value="1"/>
</dbReference>
<evidence type="ECO:0000313" key="3">
    <source>
        <dbReference type="EMBL" id="MBM3276273.1"/>
    </source>
</evidence>
<evidence type="ECO:0000313" key="4">
    <source>
        <dbReference type="Proteomes" id="UP000703893"/>
    </source>
</evidence>
<accession>A0A938BPB9</accession>